<evidence type="ECO:0000313" key="3">
    <source>
        <dbReference type="Proteomes" id="UP000178797"/>
    </source>
</evidence>
<name>A0A1F7S0L6_9BACT</name>
<dbReference type="AlphaFoldDB" id="A0A1F7S0L6"/>
<gene>
    <name evidence="2" type="ORF">A2W05_05375</name>
</gene>
<dbReference type="Proteomes" id="UP000178797">
    <property type="component" value="Unassembled WGS sequence"/>
</dbReference>
<accession>A0A1F7S0L6</accession>
<dbReference type="CDD" id="cd02440">
    <property type="entry name" value="AdoMet_MTases"/>
    <property type="match status" value="1"/>
</dbReference>
<dbReference type="InterPro" id="IPR029063">
    <property type="entry name" value="SAM-dependent_MTases_sf"/>
</dbReference>
<dbReference type="Pfam" id="PF08241">
    <property type="entry name" value="Methyltransf_11"/>
    <property type="match status" value="1"/>
</dbReference>
<dbReference type="InterPro" id="IPR013216">
    <property type="entry name" value="Methyltransf_11"/>
</dbReference>
<organism evidence="2 3">
    <name type="scientific">Candidatus Schekmanbacteria bacterium RBG_16_38_10</name>
    <dbReference type="NCBI Taxonomy" id="1817879"/>
    <lineage>
        <taxon>Bacteria</taxon>
        <taxon>Candidatus Schekmaniibacteriota</taxon>
    </lineage>
</organism>
<dbReference type="EMBL" id="MGDE01000071">
    <property type="protein sequence ID" value="OGL46804.1"/>
    <property type="molecule type" value="Genomic_DNA"/>
</dbReference>
<dbReference type="PANTHER" id="PTHR43591">
    <property type="entry name" value="METHYLTRANSFERASE"/>
    <property type="match status" value="1"/>
</dbReference>
<feature type="domain" description="Methyltransferase type 11" evidence="1">
    <location>
        <begin position="53"/>
        <end position="145"/>
    </location>
</feature>
<proteinExistence type="predicted"/>
<dbReference type="SUPFAM" id="SSF53335">
    <property type="entry name" value="S-adenosyl-L-methionine-dependent methyltransferases"/>
    <property type="match status" value="1"/>
</dbReference>
<reference evidence="2 3" key="1">
    <citation type="journal article" date="2016" name="Nat. Commun.">
        <title>Thousands of microbial genomes shed light on interconnected biogeochemical processes in an aquifer system.</title>
        <authorList>
            <person name="Anantharaman K."/>
            <person name="Brown C.T."/>
            <person name="Hug L.A."/>
            <person name="Sharon I."/>
            <person name="Castelle C.J."/>
            <person name="Probst A.J."/>
            <person name="Thomas B.C."/>
            <person name="Singh A."/>
            <person name="Wilkins M.J."/>
            <person name="Karaoz U."/>
            <person name="Brodie E.L."/>
            <person name="Williams K.H."/>
            <person name="Hubbard S.S."/>
            <person name="Banfield J.F."/>
        </authorList>
    </citation>
    <scope>NUCLEOTIDE SEQUENCE [LARGE SCALE GENOMIC DNA]</scope>
</reference>
<evidence type="ECO:0000259" key="1">
    <source>
        <dbReference type="Pfam" id="PF08241"/>
    </source>
</evidence>
<sequence>MYTKKDVVNSNIELHTSLADKYKEEPHYRPENITKIREIIKMLKSKTGGESLLDVGCGMGFIIDIAKEYFKVIRGIDVTPAMLEKVDVEISQCDVKVEIADADNLPFEGNFFDVCTAYAFLHHLHDIQPVLKEIYRVLKRGGIFYSGLDPNNYFWDAIKNLPQNKSYSDIVVREINAVLHKDDELEQQFKIKKEVLRTAEHLKHIEGGFTEDNLIENLKSVGFSDIVIKYDWFLGEGKYIHHDNKTADIIRSYLEETLPLSSHLFKYISIYAVK</sequence>
<dbReference type="GO" id="GO:0008757">
    <property type="term" value="F:S-adenosylmethionine-dependent methyltransferase activity"/>
    <property type="evidence" value="ECO:0007669"/>
    <property type="project" value="InterPro"/>
</dbReference>
<evidence type="ECO:0000313" key="2">
    <source>
        <dbReference type="EMBL" id="OGL46804.1"/>
    </source>
</evidence>
<comment type="caution">
    <text evidence="2">The sequence shown here is derived from an EMBL/GenBank/DDBJ whole genome shotgun (WGS) entry which is preliminary data.</text>
</comment>
<dbReference type="Gene3D" id="3.40.50.150">
    <property type="entry name" value="Vaccinia Virus protein VP39"/>
    <property type="match status" value="1"/>
</dbReference>
<protein>
    <recommendedName>
        <fullName evidence="1">Methyltransferase type 11 domain-containing protein</fullName>
    </recommendedName>
</protein>